<reference evidence="2" key="1">
    <citation type="submission" date="2016-10" db="EMBL/GenBank/DDBJ databases">
        <authorList>
            <person name="Varghese N."/>
            <person name="Submissions S."/>
        </authorList>
    </citation>
    <scope>NUCLEOTIDE SEQUENCE [LARGE SCALE GENOMIC DNA]</scope>
    <source>
        <strain evidence="2">LMG 15572</strain>
    </source>
</reference>
<dbReference type="AlphaFoldDB" id="A0A1I7JTH2"/>
<organism evidence="1 2">
    <name type="scientific">Streptococcus gallolyticus</name>
    <dbReference type="NCBI Taxonomy" id="315405"/>
    <lineage>
        <taxon>Bacteria</taxon>
        <taxon>Bacillati</taxon>
        <taxon>Bacillota</taxon>
        <taxon>Bacilli</taxon>
        <taxon>Lactobacillales</taxon>
        <taxon>Streptococcaceae</taxon>
        <taxon>Streptococcus</taxon>
    </lineage>
</organism>
<evidence type="ECO:0000313" key="1">
    <source>
        <dbReference type="EMBL" id="SFU88440.1"/>
    </source>
</evidence>
<dbReference type="EMBL" id="FPBN01000024">
    <property type="protein sequence ID" value="SFU88440.1"/>
    <property type="molecule type" value="Genomic_DNA"/>
</dbReference>
<accession>A0A1I7JTH2</accession>
<keyword evidence="2" id="KW-1185">Reference proteome</keyword>
<dbReference type="Proteomes" id="UP000183629">
    <property type="component" value="Unassembled WGS sequence"/>
</dbReference>
<protein>
    <submittedName>
        <fullName evidence="1">Uncharacterized protein</fullName>
    </submittedName>
</protein>
<gene>
    <name evidence="1" type="ORF">SAMN05660328_1242</name>
</gene>
<proteinExistence type="predicted"/>
<name>A0A1I7JTH2_9STRE</name>
<sequence length="49" mass="6041">MKYGLFGTDDYDDLLERQNNYDTLSQEDDEDEAFDKWREDQLEDEEWKS</sequence>
<dbReference type="RefSeq" id="WP_177178957.1">
    <property type="nucleotide sequence ID" value="NZ_FOLZ01000017.1"/>
</dbReference>
<evidence type="ECO:0000313" key="2">
    <source>
        <dbReference type="Proteomes" id="UP000183629"/>
    </source>
</evidence>